<dbReference type="Proteomes" id="UP000789901">
    <property type="component" value="Unassembled WGS sequence"/>
</dbReference>
<proteinExistence type="predicted"/>
<accession>A0ABN7VTW5</accession>
<evidence type="ECO:0000313" key="2">
    <source>
        <dbReference type="EMBL" id="CAG8799349.1"/>
    </source>
</evidence>
<evidence type="ECO:0000256" key="1">
    <source>
        <dbReference type="SAM" id="MobiDB-lite"/>
    </source>
</evidence>
<comment type="caution">
    <text evidence="2">The sequence shown here is derived from an EMBL/GenBank/DDBJ whole genome shotgun (WGS) entry which is preliminary data.</text>
</comment>
<sequence length="304" mass="35484">MPRDPILTRSKAYKDSLNSSEEQESDNEQLDFEHEFDNNEQEFDDEELELDYFNEFEISQNIENSNRLDNFKEPQKIENSNIEMHNSLSQYNEESSSTINENNLPTIRSNRQSLFSEKISTSSLDRHIQAQHVGLYHDFHQTTLNRYLRPTPYPHDIQEKKIDLLNSTFTMIDRALVLCIDLDTLIICYSALHNLQLSNNEWSILSSNYSIIADLRLIISSLHNHLDMFNSTYSDINLVAFGIKEKLDEYWLLMQEASKIAAFFDPHFKKIVYFEQSVDKILAPIRSNLSTNSDNIIQPLSTSK</sequence>
<feature type="region of interest" description="Disordered" evidence="1">
    <location>
        <begin position="1"/>
        <end position="30"/>
    </location>
</feature>
<feature type="compositionally biased region" description="Acidic residues" evidence="1">
    <location>
        <begin position="21"/>
        <end position="30"/>
    </location>
</feature>
<dbReference type="EMBL" id="CAJVQB010022352">
    <property type="protein sequence ID" value="CAG8799349.1"/>
    <property type="molecule type" value="Genomic_DNA"/>
</dbReference>
<organism evidence="2 3">
    <name type="scientific">Gigaspora margarita</name>
    <dbReference type="NCBI Taxonomy" id="4874"/>
    <lineage>
        <taxon>Eukaryota</taxon>
        <taxon>Fungi</taxon>
        <taxon>Fungi incertae sedis</taxon>
        <taxon>Mucoromycota</taxon>
        <taxon>Glomeromycotina</taxon>
        <taxon>Glomeromycetes</taxon>
        <taxon>Diversisporales</taxon>
        <taxon>Gigasporaceae</taxon>
        <taxon>Gigaspora</taxon>
    </lineage>
</organism>
<reference evidence="2 3" key="1">
    <citation type="submission" date="2021-06" db="EMBL/GenBank/DDBJ databases">
        <authorList>
            <person name="Kallberg Y."/>
            <person name="Tangrot J."/>
            <person name="Rosling A."/>
        </authorList>
    </citation>
    <scope>NUCLEOTIDE SEQUENCE [LARGE SCALE GENOMIC DNA]</scope>
    <source>
        <strain evidence="2 3">120-4 pot B 10/14</strain>
    </source>
</reference>
<protein>
    <submittedName>
        <fullName evidence="2">20404_t:CDS:1</fullName>
    </submittedName>
</protein>
<evidence type="ECO:0000313" key="3">
    <source>
        <dbReference type="Proteomes" id="UP000789901"/>
    </source>
</evidence>
<name>A0ABN7VTW5_GIGMA</name>
<keyword evidence="3" id="KW-1185">Reference proteome</keyword>
<gene>
    <name evidence="2" type="ORF">GMARGA_LOCUS22773</name>
</gene>